<dbReference type="InterPro" id="IPR003599">
    <property type="entry name" value="Ig_sub"/>
</dbReference>
<evidence type="ECO:0000259" key="11">
    <source>
        <dbReference type="PROSITE" id="PS50835"/>
    </source>
</evidence>
<evidence type="ECO:0000256" key="7">
    <source>
        <dbReference type="ARBA" id="ARBA00023136"/>
    </source>
</evidence>
<dbReference type="InterPro" id="IPR003006">
    <property type="entry name" value="Ig/MHC_CS"/>
</dbReference>
<dbReference type="GO" id="GO:0033691">
    <property type="term" value="F:sialic acid binding"/>
    <property type="evidence" value="ECO:0007669"/>
    <property type="project" value="TreeGrafter"/>
</dbReference>
<protein>
    <recommendedName>
        <fullName evidence="11">Ig-like domain-containing protein</fullName>
    </recommendedName>
</protein>
<evidence type="ECO:0000256" key="1">
    <source>
        <dbReference type="ARBA" id="ARBA00004479"/>
    </source>
</evidence>
<dbReference type="InterPro" id="IPR003598">
    <property type="entry name" value="Ig_sub2"/>
</dbReference>
<evidence type="ECO:0000256" key="2">
    <source>
        <dbReference type="ARBA" id="ARBA00022692"/>
    </source>
</evidence>
<evidence type="ECO:0000313" key="13">
    <source>
        <dbReference type="Proteomes" id="UP000664940"/>
    </source>
</evidence>
<dbReference type="GO" id="GO:0007155">
    <property type="term" value="P:cell adhesion"/>
    <property type="evidence" value="ECO:0007669"/>
    <property type="project" value="UniProtKB-KW"/>
</dbReference>
<sequence>MPGACEPLTITWTGAVLRPLGRDQAAYNSSEILLTPRPQDHGTNLTCRVTFPRTSVSRERTLTLNVSYAPRNLTISVFRGSPRELEHVGNGSSLPVREGDSLRLLCVADSNPPATLSWARGSRTLSPSQPWNPGVLQLSRVESGHEGEFSCRAQHPRGSLRVSLHLSVHYPPRLLGHSCAWEDEGLRCSCSSRAEPAPSLRWRLGERLLEGNPSTASYTITSSSAGPWANSSLSLRAGLSAGLRLSCEAENVHGAQSASVLLLLLPGKPELGKPFLLGAAGGAGVAGLLSLCLCFIFFKVKTRRKDMPEAAAGGTDAPSLRGPTSRGYQRKCPPGSRRDHSAPAAATPTSGEEHELHYASLSFQGLSPWERPYEEAASSTEYAEIKIRE</sequence>
<feature type="region of interest" description="Disordered" evidence="9">
    <location>
        <begin position="308"/>
        <end position="354"/>
    </location>
</feature>
<dbReference type="Proteomes" id="UP000664940">
    <property type="component" value="Unassembled WGS sequence"/>
</dbReference>
<comment type="caution">
    <text evidence="12">The sequence shown here is derived from an EMBL/GenBank/DDBJ whole genome shotgun (WGS) entry which is preliminary data.</text>
</comment>
<feature type="domain" description="Ig-like" evidence="11">
    <location>
        <begin position="82"/>
        <end position="167"/>
    </location>
</feature>
<comment type="subcellular location">
    <subcellularLocation>
        <location evidence="1">Membrane</location>
        <topology evidence="1">Single-pass type I membrane protein</topology>
    </subcellularLocation>
</comment>
<dbReference type="SUPFAM" id="SSF48726">
    <property type="entry name" value="Immunoglobulin"/>
    <property type="match status" value="3"/>
</dbReference>
<gene>
    <name evidence="12" type="ORF">HJG60_017262</name>
</gene>
<dbReference type="PANTHER" id="PTHR12035:SF42">
    <property type="entry name" value="IG-LIKE DOMAIN-CONTAINING PROTEIN"/>
    <property type="match status" value="1"/>
</dbReference>
<comment type="similarity">
    <text evidence="8">Belongs to the immunoglobulin superfamily. SIGLEC (sialic acid binding Ig-like lectin) family.</text>
</comment>
<accession>A0A834DGU5</accession>
<organism evidence="12 13">
    <name type="scientific">Phyllostomus discolor</name>
    <name type="common">pale spear-nosed bat</name>
    <dbReference type="NCBI Taxonomy" id="89673"/>
    <lineage>
        <taxon>Eukaryota</taxon>
        <taxon>Metazoa</taxon>
        <taxon>Chordata</taxon>
        <taxon>Craniata</taxon>
        <taxon>Vertebrata</taxon>
        <taxon>Euteleostomi</taxon>
        <taxon>Mammalia</taxon>
        <taxon>Eutheria</taxon>
        <taxon>Laurasiatheria</taxon>
        <taxon>Chiroptera</taxon>
        <taxon>Yangochiroptera</taxon>
        <taxon>Phyllostomidae</taxon>
        <taxon>Phyllostominae</taxon>
        <taxon>Phyllostomus</taxon>
    </lineage>
</organism>
<dbReference type="SMART" id="SM00409">
    <property type="entry name" value="IG"/>
    <property type="match status" value="1"/>
</dbReference>
<evidence type="ECO:0000256" key="5">
    <source>
        <dbReference type="ARBA" id="ARBA00022889"/>
    </source>
</evidence>
<dbReference type="Pfam" id="PF13927">
    <property type="entry name" value="Ig_3"/>
    <property type="match status" value="1"/>
</dbReference>
<evidence type="ECO:0000256" key="4">
    <source>
        <dbReference type="ARBA" id="ARBA00022737"/>
    </source>
</evidence>
<dbReference type="GO" id="GO:0005886">
    <property type="term" value="C:plasma membrane"/>
    <property type="evidence" value="ECO:0007669"/>
    <property type="project" value="TreeGrafter"/>
</dbReference>
<dbReference type="EMBL" id="JABVXQ010000014">
    <property type="protein sequence ID" value="KAF6079399.1"/>
    <property type="molecule type" value="Genomic_DNA"/>
</dbReference>
<evidence type="ECO:0000256" key="3">
    <source>
        <dbReference type="ARBA" id="ARBA00022734"/>
    </source>
</evidence>
<keyword evidence="2 10" id="KW-0812">Transmembrane</keyword>
<dbReference type="InterPro" id="IPR036179">
    <property type="entry name" value="Ig-like_dom_sf"/>
</dbReference>
<keyword evidence="6 10" id="KW-1133">Transmembrane helix</keyword>
<evidence type="ECO:0000256" key="10">
    <source>
        <dbReference type="SAM" id="Phobius"/>
    </source>
</evidence>
<dbReference type="InterPro" id="IPR007110">
    <property type="entry name" value="Ig-like_dom"/>
</dbReference>
<keyword evidence="3" id="KW-0430">Lectin</keyword>
<dbReference type="SMART" id="SM00408">
    <property type="entry name" value="IGc2"/>
    <property type="match status" value="1"/>
</dbReference>
<dbReference type="AlphaFoldDB" id="A0A834DGU5"/>
<proteinExistence type="inferred from homology"/>
<evidence type="ECO:0000313" key="12">
    <source>
        <dbReference type="EMBL" id="KAF6079399.1"/>
    </source>
</evidence>
<keyword evidence="7 10" id="KW-0472">Membrane</keyword>
<dbReference type="PROSITE" id="PS00290">
    <property type="entry name" value="IG_MHC"/>
    <property type="match status" value="1"/>
</dbReference>
<keyword evidence="4" id="KW-0677">Repeat</keyword>
<name>A0A834DGU5_9CHIR</name>
<dbReference type="Gene3D" id="2.60.40.10">
    <property type="entry name" value="Immunoglobulins"/>
    <property type="match status" value="3"/>
</dbReference>
<dbReference type="PROSITE" id="PS50835">
    <property type="entry name" value="IG_LIKE"/>
    <property type="match status" value="1"/>
</dbReference>
<keyword evidence="5" id="KW-0130">Cell adhesion</keyword>
<dbReference type="InterPro" id="IPR051036">
    <property type="entry name" value="SIGLEC"/>
</dbReference>
<reference evidence="12 13" key="1">
    <citation type="journal article" date="2020" name="Nature">
        <title>Six reference-quality genomes reveal evolution of bat adaptations.</title>
        <authorList>
            <person name="Jebb D."/>
            <person name="Huang Z."/>
            <person name="Pippel M."/>
            <person name="Hughes G.M."/>
            <person name="Lavrichenko K."/>
            <person name="Devanna P."/>
            <person name="Winkler S."/>
            <person name="Jermiin L.S."/>
            <person name="Skirmuntt E.C."/>
            <person name="Katzourakis A."/>
            <person name="Burkitt-Gray L."/>
            <person name="Ray D.A."/>
            <person name="Sullivan K.A.M."/>
            <person name="Roscito J.G."/>
            <person name="Kirilenko B.M."/>
            <person name="Davalos L.M."/>
            <person name="Corthals A.P."/>
            <person name="Power M.L."/>
            <person name="Jones G."/>
            <person name="Ransome R.D."/>
            <person name="Dechmann D.K.N."/>
            <person name="Locatelli A.G."/>
            <person name="Puechmaille S.J."/>
            <person name="Fedrigo O."/>
            <person name="Jarvis E.D."/>
            <person name="Hiller M."/>
            <person name="Vernes S.C."/>
            <person name="Myers E.W."/>
            <person name="Teeling E.C."/>
        </authorList>
    </citation>
    <scope>NUCLEOTIDE SEQUENCE [LARGE SCALE GENOMIC DNA]</scope>
    <source>
        <strain evidence="12">Bat1K_MPI-CBG_1</strain>
    </source>
</reference>
<dbReference type="GO" id="GO:0030246">
    <property type="term" value="F:carbohydrate binding"/>
    <property type="evidence" value="ECO:0007669"/>
    <property type="project" value="UniProtKB-KW"/>
</dbReference>
<feature type="transmembrane region" description="Helical" evidence="10">
    <location>
        <begin position="275"/>
        <end position="298"/>
    </location>
</feature>
<evidence type="ECO:0000256" key="9">
    <source>
        <dbReference type="SAM" id="MobiDB-lite"/>
    </source>
</evidence>
<dbReference type="InterPro" id="IPR013783">
    <property type="entry name" value="Ig-like_fold"/>
</dbReference>
<evidence type="ECO:0000256" key="8">
    <source>
        <dbReference type="ARBA" id="ARBA00038361"/>
    </source>
</evidence>
<evidence type="ECO:0000256" key="6">
    <source>
        <dbReference type="ARBA" id="ARBA00022989"/>
    </source>
</evidence>
<dbReference type="PANTHER" id="PTHR12035">
    <property type="entry name" value="SIALIC ACID BINDING IMMUNOGLOBULIN-LIKE LECTIN"/>
    <property type="match status" value="1"/>
</dbReference>